<dbReference type="Proteomes" id="UP000094385">
    <property type="component" value="Unassembled WGS sequence"/>
</dbReference>
<evidence type="ECO:0000259" key="10">
    <source>
        <dbReference type="SMART" id="SM01074"/>
    </source>
</evidence>
<proteinExistence type="inferred from homology"/>
<dbReference type="InterPro" id="IPR003959">
    <property type="entry name" value="ATPase_AAA_core"/>
</dbReference>
<dbReference type="GO" id="GO:0000785">
    <property type="term" value="C:chromatin"/>
    <property type="evidence" value="ECO:0007669"/>
    <property type="project" value="EnsemblFungi"/>
</dbReference>
<dbReference type="GO" id="GO:0051301">
    <property type="term" value="P:cell division"/>
    <property type="evidence" value="ECO:0007669"/>
    <property type="project" value="UniProtKB-UniRule"/>
</dbReference>
<keyword evidence="3" id="KW-0132">Cell division</keyword>
<dbReference type="GO" id="GO:0005634">
    <property type="term" value="C:nucleus"/>
    <property type="evidence" value="ECO:0007669"/>
    <property type="project" value="UniProtKB-SubCell"/>
</dbReference>
<evidence type="ECO:0000256" key="2">
    <source>
        <dbReference type="ARBA" id="ARBA00006184"/>
    </source>
</evidence>
<comment type="subcellular location">
    <subcellularLocation>
        <location evidence="1">Nucleus</location>
    </subcellularLocation>
</comment>
<organism evidence="11 12">
    <name type="scientific">Lipomyces starkeyi NRRL Y-11557</name>
    <dbReference type="NCBI Taxonomy" id="675824"/>
    <lineage>
        <taxon>Eukaryota</taxon>
        <taxon>Fungi</taxon>
        <taxon>Dikarya</taxon>
        <taxon>Ascomycota</taxon>
        <taxon>Saccharomycotina</taxon>
        <taxon>Lipomycetes</taxon>
        <taxon>Lipomycetales</taxon>
        <taxon>Lipomycetaceae</taxon>
        <taxon>Lipomyces</taxon>
    </lineage>
</organism>
<dbReference type="FunFam" id="3.40.50.300:FF:000547">
    <property type="entry name" value="Cell division control protein"/>
    <property type="match status" value="1"/>
</dbReference>
<dbReference type="InterPro" id="IPR015163">
    <property type="entry name" value="Cdc6_C"/>
</dbReference>
<dbReference type="GO" id="GO:0005524">
    <property type="term" value="F:ATP binding"/>
    <property type="evidence" value="ECO:0007669"/>
    <property type="project" value="InterPro"/>
</dbReference>
<reference evidence="11 12" key="1">
    <citation type="journal article" date="2016" name="Proc. Natl. Acad. Sci. U.S.A.">
        <title>Comparative genomics of biotechnologically important yeasts.</title>
        <authorList>
            <person name="Riley R."/>
            <person name="Haridas S."/>
            <person name="Wolfe K.H."/>
            <person name="Lopes M.R."/>
            <person name="Hittinger C.T."/>
            <person name="Goeker M."/>
            <person name="Salamov A.A."/>
            <person name="Wisecaver J.H."/>
            <person name="Long T.M."/>
            <person name="Calvey C.H."/>
            <person name="Aerts A.L."/>
            <person name="Barry K.W."/>
            <person name="Choi C."/>
            <person name="Clum A."/>
            <person name="Coughlan A.Y."/>
            <person name="Deshpande S."/>
            <person name="Douglass A.P."/>
            <person name="Hanson S.J."/>
            <person name="Klenk H.-P."/>
            <person name="LaButti K.M."/>
            <person name="Lapidus A."/>
            <person name="Lindquist E.A."/>
            <person name="Lipzen A.M."/>
            <person name="Meier-Kolthoff J.P."/>
            <person name="Ohm R.A."/>
            <person name="Otillar R.P."/>
            <person name="Pangilinan J.L."/>
            <person name="Peng Y."/>
            <person name="Rokas A."/>
            <person name="Rosa C.A."/>
            <person name="Scheuner C."/>
            <person name="Sibirny A.A."/>
            <person name="Slot J.C."/>
            <person name="Stielow J.B."/>
            <person name="Sun H."/>
            <person name="Kurtzman C.P."/>
            <person name="Blackwell M."/>
            <person name="Grigoriev I.V."/>
            <person name="Jeffries T.W."/>
        </authorList>
    </citation>
    <scope>NUCLEOTIDE SEQUENCE [LARGE SCALE GENOMIC DNA]</scope>
    <source>
        <strain evidence="11 12">NRRL Y-11557</strain>
    </source>
</reference>
<keyword evidence="12" id="KW-1185">Reference proteome</keyword>
<dbReference type="InterPro" id="IPR054425">
    <property type="entry name" value="Cdc6_ORC1-like_ATPase_lid"/>
</dbReference>
<evidence type="ECO:0000256" key="4">
    <source>
        <dbReference type="ARBA" id="ARBA00022705"/>
    </source>
</evidence>
<keyword evidence="4" id="KW-0235">DNA replication</keyword>
<evidence type="ECO:0000256" key="6">
    <source>
        <dbReference type="ARBA" id="ARBA00023306"/>
    </source>
</evidence>
<dbReference type="GO" id="GO:1902975">
    <property type="term" value="P:mitotic DNA replication initiation"/>
    <property type="evidence" value="ECO:0007669"/>
    <property type="project" value="EnsemblFungi"/>
</dbReference>
<dbReference type="InterPro" id="IPR003593">
    <property type="entry name" value="AAA+_ATPase"/>
</dbReference>
<protein>
    <recommendedName>
        <fullName evidence="7">Cell division control protein</fullName>
    </recommendedName>
</protein>
<dbReference type="InterPro" id="IPR036390">
    <property type="entry name" value="WH_DNA-bd_sf"/>
</dbReference>
<dbReference type="Gene3D" id="1.10.10.10">
    <property type="entry name" value="Winged helix-like DNA-binding domain superfamily/Winged helix DNA-binding domain"/>
    <property type="match status" value="1"/>
</dbReference>
<gene>
    <name evidence="11" type="ORF">LIPSTDRAFT_5271</name>
</gene>
<evidence type="ECO:0000256" key="3">
    <source>
        <dbReference type="ARBA" id="ARBA00022618"/>
    </source>
</evidence>
<dbReference type="AlphaFoldDB" id="A0A1E3Q2L1"/>
<evidence type="ECO:0000313" key="12">
    <source>
        <dbReference type="Proteomes" id="UP000094385"/>
    </source>
</evidence>
<dbReference type="InterPro" id="IPR050311">
    <property type="entry name" value="ORC1/CDC6"/>
</dbReference>
<keyword evidence="6" id="KW-0131">Cell cycle</keyword>
<dbReference type="Pfam" id="PF00004">
    <property type="entry name" value="AAA"/>
    <property type="match status" value="1"/>
</dbReference>
<dbReference type="GO" id="GO:0033314">
    <property type="term" value="P:mitotic DNA replication checkpoint signaling"/>
    <property type="evidence" value="ECO:0007669"/>
    <property type="project" value="EnsemblFungi"/>
</dbReference>
<dbReference type="CDD" id="cd00009">
    <property type="entry name" value="AAA"/>
    <property type="match status" value="1"/>
</dbReference>
<dbReference type="PIRSF" id="PIRSF001767">
    <property type="entry name" value="Cdc6"/>
    <property type="match status" value="1"/>
</dbReference>
<feature type="region of interest" description="Disordered" evidence="8">
    <location>
        <begin position="97"/>
        <end position="117"/>
    </location>
</feature>
<dbReference type="SUPFAM" id="SSF46785">
    <property type="entry name" value="Winged helix' DNA-binding domain"/>
    <property type="match status" value="1"/>
</dbReference>
<feature type="domain" description="AAA+ ATPase" evidence="9">
    <location>
        <begin position="159"/>
        <end position="305"/>
    </location>
</feature>
<dbReference type="SMART" id="SM00382">
    <property type="entry name" value="AAA"/>
    <property type="match status" value="1"/>
</dbReference>
<evidence type="ECO:0000256" key="1">
    <source>
        <dbReference type="ARBA" id="ARBA00004123"/>
    </source>
</evidence>
<dbReference type="EMBL" id="KV454298">
    <property type="protein sequence ID" value="ODQ71257.1"/>
    <property type="molecule type" value="Genomic_DNA"/>
</dbReference>
<dbReference type="GO" id="GO:0140463">
    <property type="term" value="F:chromatin-protein adaptor activity"/>
    <property type="evidence" value="ECO:0007669"/>
    <property type="project" value="EnsemblFungi"/>
</dbReference>
<name>A0A1E3Q2L1_LIPST</name>
<dbReference type="GO" id="GO:0016887">
    <property type="term" value="F:ATP hydrolysis activity"/>
    <property type="evidence" value="ECO:0007669"/>
    <property type="project" value="InterPro"/>
</dbReference>
<dbReference type="Pfam" id="PF22606">
    <property type="entry name" value="Cdc6-ORC-like_ATPase_lid"/>
    <property type="match status" value="1"/>
</dbReference>
<dbReference type="Gene3D" id="3.40.50.300">
    <property type="entry name" value="P-loop containing nucleotide triphosphate hydrolases"/>
    <property type="match status" value="1"/>
</dbReference>
<dbReference type="OrthoDB" id="1926878at2759"/>
<feature type="region of interest" description="Disordered" evidence="8">
    <location>
        <begin position="21"/>
        <end position="78"/>
    </location>
</feature>
<accession>A0A1E3Q2L1</accession>
<sequence>MPRTPQKQSTPTVLGKRTLNALNIPTPPQSPAKVRTLRSASKDLPAKVAFAEKDMKEKPERVPTPPATPSKRKLRSEYDCRPNRADKLCDVTNDILSTHSTPSSETTPRTPITPSTPSIYTGAKALFQRGSGSPGMLLCRDAEREALKLFFCSHVSTPAAGSLYVSGPPGTGKSALMAEVLNDVKEKFGNAVKVANINCMTVRKPSLVFCSIFQELVGEELLESSAGEKSVTEVLEQYFTKSRTKQSCIVILDEMDYLITKDQEILYQVFEWTRLKNSNLLLVGIANALNLTSRFLPKLKARNFVPEILRFTPYTAEQIAKVICARLEAYSSTVDDDVDCKDRACSLIHPAAIQLCARKTAANTGDLRKAFDICKRGLDLAEEDARRKFAPQSDIACQENRSPILTPSTSLSRNSTAFIIPRDAVPPIVTISHIAKICSTAFGGSTVQRVHSLNLQQKAVLCALVVGEKRKASSLTIRELYEHYGALCAKDKLLDSLKASEFREVISALEVCGVINLSAEGRNCSSGGKSSNGDSRRISAAVQAIDLLRAVEDVGMLKRFFSTSA</sequence>
<evidence type="ECO:0000313" key="11">
    <source>
        <dbReference type="EMBL" id="ODQ71257.1"/>
    </source>
</evidence>
<dbReference type="InterPro" id="IPR016314">
    <property type="entry name" value="Cdc6/18"/>
</dbReference>
<dbReference type="STRING" id="675824.A0A1E3Q2L1"/>
<dbReference type="InterPro" id="IPR036388">
    <property type="entry name" value="WH-like_DNA-bd_sf"/>
</dbReference>
<evidence type="ECO:0000259" key="9">
    <source>
        <dbReference type="SMART" id="SM00382"/>
    </source>
</evidence>
<dbReference type="SMART" id="SM01074">
    <property type="entry name" value="Cdc6_C"/>
    <property type="match status" value="1"/>
</dbReference>
<dbReference type="GO" id="GO:0140530">
    <property type="term" value="P:MCM complex loading"/>
    <property type="evidence" value="ECO:0007669"/>
    <property type="project" value="EnsemblFungi"/>
</dbReference>
<evidence type="ECO:0000256" key="7">
    <source>
        <dbReference type="PIRNR" id="PIRNR001767"/>
    </source>
</evidence>
<evidence type="ECO:0000256" key="8">
    <source>
        <dbReference type="SAM" id="MobiDB-lite"/>
    </source>
</evidence>
<dbReference type="Gene3D" id="1.10.8.60">
    <property type="match status" value="1"/>
</dbReference>
<feature type="compositionally biased region" description="Basic and acidic residues" evidence="8">
    <location>
        <begin position="40"/>
        <end position="61"/>
    </location>
</feature>
<comment type="similarity">
    <text evidence="2 7">Belongs to the CDC6/cdc18 family.</text>
</comment>
<dbReference type="GO" id="GO:0003688">
    <property type="term" value="F:DNA replication origin binding"/>
    <property type="evidence" value="ECO:0007669"/>
    <property type="project" value="TreeGrafter"/>
</dbReference>
<dbReference type="Pfam" id="PF09079">
    <property type="entry name" value="WHD_Cdc6"/>
    <property type="match status" value="1"/>
</dbReference>
<dbReference type="SUPFAM" id="SSF52540">
    <property type="entry name" value="P-loop containing nucleoside triphosphate hydrolases"/>
    <property type="match status" value="1"/>
</dbReference>
<dbReference type="InterPro" id="IPR027417">
    <property type="entry name" value="P-loop_NTPase"/>
</dbReference>
<keyword evidence="5" id="KW-0539">Nucleus</keyword>
<dbReference type="PANTHER" id="PTHR10763:SF26">
    <property type="entry name" value="CELL DIVISION CONTROL PROTEIN 6 HOMOLOG"/>
    <property type="match status" value="1"/>
</dbReference>
<feature type="domain" description="Cdc6 C-terminal" evidence="10">
    <location>
        <begin position="461"/>
        <end position="551"/>
    </location>
</feature>
<evidence type="ECO:0000256" key="5">
    <source>
        <dbReference type="ARBA" id="ARBA00023242"/>
    </source>
</evidence>
<dbReference type="PANTHER" id="PTHR10763">
    <property type="entry name" value="CELL DIVISION CONTROL PROTEIN 6-RELATED"/>
    <property type="match status" value="1"/>
</dbReference>